<protein>
    <submittedName>
        <fullName evidence="1">RNA polymerase sigma-70 factor (ECF subfamily)</fullName>
    </submittedName>
</protein>
<comment type="caution">
    <text evidence="1">The sequence shown here is derived from an EMBL/GenBank/DDBJ whole genome shotgun (WGS) entry which is preliminary data.</text>
</comment>
<evidence type="ECO:0000313" key="1">
    <source>
        <dbReference type="EMBL" id="MDR6785660.1"/>
    </source>
</evidence>
<keyword evidence="2" id="KW-1185">Reference proteome</keyword>
<dbReference type="Proteomes" id="UP001246858">
    <property type="component" value="Unassembled WGS sequence"/>
</dbReference>
<name>A0ACC6L2M3_9SPHI</name>
<reference evidence="1" key="1">
    <citation type="submission" date="2023-07" db="EMBL/GenBank/DDBJ databases">
        <title>Sorghum-associated microbial communities from plants grown in Nebraska, USA.</title>
        <authorList>
            <person name="Schachtman D."/>
        </authorList>
    </citation>
    <scope>NUCLEOTIDE SEQUENCE</scope>
    <source>
        <strain evidence="1">2697</strain>
    </source>
</reference>
<proteinExistence type="predicted"/>
<dbReference type="EMBL" id="JAVDTF010000004">
    <property type="protein sequence ID" value="MDR6785660.1"/>
    <property type="molecule type" value="Genomic_DNA"/>
</dbReference>
<gene>
    <name evidence="1" type="ORF">J2X78_004245</name>
</gene>
<organism evidence="1 2">
    <name type="scientific">Pedobacter africanus</name>
    <dbReference type="NCBI Taxonomy" id="151894"/>
    <lineage>
        <taxon>Bacteria</taxon>
        <taxon>Pseudomonadati</taxon>
        <taxon>Bacteroidota</taxon>
        <taxon>Sphingobacteriia</taxon>
        <taxon>Sphingobacteriales</taxon>
        <taxon>Sphingobacteriaceae</taxon>
        <taxon>Pedobacter</taxon>
    </lineage>
</organism>
<evidence type="ECO:0000313" key="2">
    <source>
        <dbReference type="Proteomes" id="UP001246858"/>
    </source>
</evidence>
<accession>A0ACC6L2M3</accession>
<sequence>MGQLSVMGDDELLEAFQSGDQKAYQLIYDRYWQLLYRHARNMLRNDEEAKDVVQEVFTTLWLKKTDVKPPVAAFLYAASRNKILNQLKHLKIEARYVEQHKAVMEYPSAILPDEQVIERDFAKLIEAGIQSLPPKMRRIFELSRKEFKTHQEISEELQISSLTVKRQVSNAISILKNKLQSFLMFF</sequence>